<dbReference type="InterPro" id="IPR014710">
    <property type="entry name" value="RmlC-like_jellyroll"/>
</dbReference>
<reference evidence="2 3" key="1">
    <citation type="submission" date="2018-11" db="EMBL/GenBank/DDBJ databases">
        <authorList>
            <person name="Mardanov A.V."/>
            <person name="Ravin N.V."/>
            <person name="Dedysh S.N."/>
        </authorList>
    </citation>
    <scope>NUCLEOTIDE SEQUENCE [LARGE SCALE GENOMIC DNA]</scope>
    <source>
        <strain evidence="2 3">AF10</strain>
    </source>
</reference>
<feature type="domain" description="Cupin type-2" evidence="1">
    <location>
        <begin position="4"/>
        <end position="39"/>
    </location>
</feature>
<comment type="caution">
    <text evidence="2">The sequence shown here is derived from an EMBL/GenBank/DDBJ whole genome shotgun (WGS) entry which is preliminary data.</text>
</comment>
<evidence type="ECO:0000259" key="1">
    <source>
        <dbReference type="Pfam" id="PF07883"/>
    </source>
</evidence>
<dbReference type="Pfam" id="PF07883">
    <property type="entry name" value="Cupin_2"/>
    <property type="match status" value="1"/>
</dbReference>
<dbReference type="InterPro" id="IPR013096">
    <property type="entry name" value="Cupin_2"/>
</dbReference>
<proteinExistence type="predicted"/>
<evidence type="ECO:0000313" key="2">
    <source>
        <dbReference type="EMBL" id="RXH56166.1"/>
    </source>
</evidence>
<accession>A0A4Q0T3Q8</accession>
<name>A0A4Q0T3Q8_9BACT</name>
<evidence type="ECO:0000313" key="3">
    <source>
        <dbReference type="Proteomes" id="UP000289437"/>
    </source>
</evidence>
<reference evidence="3" key="2">
    <citation type="submission" date="2019-02" db="EMBL/GenBank/DDBJ databases">
        <title>Granulicella sibirica sp. nov., a psychrotolerant acidobacterium isolated from an organic soil layer in forested tundra, West Siberia.</title>
        <authorList>
            <person name="Oshkin I.Y."/>
            <person name="Kulichevskaya I.S."/>
            <person name="Rijpstra W.I.C."/>
            <person name="Sinninghe Damste J.S."/>
            <person name="Rakitin A.L."/>
            <person name="Ravin N.V."/>
            <person name="Dedysh S.N."/>
        </authorList>
    </citation>
    <scope>NUCLEOTIDE SEQUENCE [LARGE SCALE GENOMIC DNA]</scope>
    <source>
        <strain evidence="3">AF10</strain>
    </source>
</reference>
<gene>
    <name evidence="2" type="ORF">GRAN_3023</name>
</gene>
<sequence>MQCGSDHTVLNTGDSFMAPAGVPHAFVALGTEPAHTLFLFDPAGDMEAFFADYSTVIDVEGEPDRKKLMEVNAKHGIKVVGPPLKAAGFAS</sequence>
<keyword evidence="3" id="KW-1185">Reference proteome</keyword>
<dbReference type="SUPFAM" id="SSF51182">
    <property type="entry name" value="RmlC-like cupins"/>
    <property type="match status" value="1"/>
</dbReference>
<protein>
    <recommendedName>
        <fullName evidence="1">Cupin type-2 domain-containing protein</fullName>
    </recommendedName>
</protein>
<dbReference type="EMBL" id="RDSM01000002">
    <property type="protein sequence ID" value="RXH56166.1"/>
    <property type="molecule type" value="Genomic_DNA"/>
</dbReference>
<dbReference type="Proteomes" id="UP000289437">
    <property type="component" value="Unassembled WGS sequence"/>
</dbReference>
<organism evidence="2 3">
    <name type="scientific">Granulicella sibirica</name>
    <dbReference type="NCBI Taxonomy" id="2479048"/>
    <lineage>
        <taxon>Bacteria</taxon>
        <taxon>Pseudomonadati</taxon>
        <taxon>Acidobacteriota</taxon>
        <taxon>Terriglobia</taxon>
        <taxon>Terriglobales</taxon>
        <taxon>Acidobacteriaceae</taxon>
        <taxon>Granulicella</taxon>
    </lineage>
</organism>
<dbReference type="Gene3D" id="2.60.120.10">
    <property type="entry name" value="Jelly Rolls"/>
    <property type="match status" value="1"/>
</dbReference>
<dbReference type="InterPro" id="IPR011051">
    <property type="entry name" value="RmlC_Cupin_sf"/>
</dbReference>
<dbReference type="AlphaFoldDB" id="A0A4Q0T3Q8"/>